<dbReference type="InterPro" id="IPR050498">
    <property type="entry name" value="Ycf3"/>
</dbReference>
<organism evidence="4 5">
    <name type="scientific">Saprolegnia parasitica (strain CBS 223.65)</name>
    <dbReference type="NCBI Taxonomy" id="695850"/>
    <lineage>
        <taxon>Eukaryota</taxon>
        <taxon>Sar</taxon>
        <taxon>Stramenopiles</taxon>
        <taxon>Oomycota</taxon>
        <taxon>Saprolegniomycetes</taxon>
        <taxon>Saprolegniales</taxon>
        <taxon>Saprolegniaceae</taxon>
        <taxon>Saprolegnia</taxon>
    </lineage>
</organism>
<keyword evidence="1" id="KW-0677">Repeat</keyword>
<dbReference type="Pfam" id="PF13432">
    <property type="entry name" value="TPR_16"/>
    <property type="match status" value="1"/>
</dbReference>
<evidence type="ECO:0000256" key="3">
    <source>
        <dbReference type="PROSITE-ProRule" id="PRU00339"/>
    </source>
</evidence>
<dbReference type="Proteomes" id="UP000030745">
    <property type="component" value="Unassembled WGS sequence"/>
</dbReference>
<dbReference type="KEGG" id="spar:SPRG_20748"/>
<gene>
    <name evidence="4" type="ORF">SPRG_20748</name>
</gene>
<keyword evidence="5" id="KW-1185">Reference proteome</keyword>
<dbReference type="InterPro" id="IPR011990">
    <property type="entry name" value="TPR-like_helical_dom_sf"/>
</dbReference>
<protein>
    <submittedName>
        <fullName evidence="4">Uncharacterized protein</fullName>
    </submittedName>
</protein>
<dbReference type="RefSeq" id="XP_012204236.1">
    <property type="nucleotide sequence ID" value="XM_012348846.1"/>
</dbReference>
<proteinExistence type="predicted"/>
<dbReference type="AlphaFoldDB" id="A0A067C3M2"/>
<dbReference type="PANTHER" id="PTHR44858:SF1">
    <property type="entry name" value="UDP-N-ACETYLGLUCOSAMINE--PEPTIDE N-ACETYLGLUCOSAMINYLTRANSFERASE SPINDLY-RELATED"/>
    <property type="match status" value="1"/>
</dbReference>
<reference evidence="4 5" key="1">
    <citation type="journal article" date="2013" name="PLoS Genet.">
        <title>Distinctive expansion of potential virulence genes in the genome of the oomycete fish pathogen Saprolegnia parasitica.</title>
        <authorList>
            <person name="Jiang R.H."/>
            <person name="de Bruijn I."/>
            <person name="Haas B.J."/>
            <person name="Belmonte R."/>
            <person name="Lobach L."/>
            <person name="Christie J."/>
            <person name="van den Ackerveken G."/>
            <person name="Bottin A."/>
            <person name="Bulone V."/>
            <person name="Diaz-Moreno S.M."/>
            <person name="Dumas B."/>
            <person name="Fan L."/>
            <person name="Gaulin E."/>
            <person name="Govers F."/>
            <person name="Grenville-Briggs L.J."/>
            <person name="Horner N.R."/>
            <person name="Levin J.Z."/>
            <person name="Mammella M."/>
            <person name="Meijer H.J."/>
            <person name="Morris P."/>
            <person name="Nusbaum C."/>
            <person name="Oome S."/>
            <person name="Phillips A.J."/>
            <person name="van Rooyen D."/>
            <person name="Rzeszutek E."/>
            <person name="Saraiva M."/>
            <person name="Secombes C.J."/>
            <person name="Seidl M.F."/>
            <person name="Snel B."/>
            <person name="Stassen J.H."/>
            <person name="Sykes S."/>
            <person name="Tripathy S."/>
            <person name="van den Berg H."/>
            <person name="Vega-Arreguin J.C."/>
            <person name="Wawra S."/>
            <person name="Young S.K."/>
            <person name="Zeng Q."/>
            <person name="Dieguez-Uribeondo J."/>
            <person name="Russ C."/>
            <person name="Tyler B.M."/>
            <person name="van West P."/>
        </authorList>
    </citation>
    <scope>NUCLEOTIDE SEQUENCE [LARGE SCALE GENOMIC DNA]</scope>
    <source>
        <strain evidence="4 5">CBS 223.65</strain>
    </source>
</reference>
<evidence type="ECO:0000313" key="4">
    <source>
        <dbReference type="EMBL" id="KDO25118.1"/>
    </source>
</evidence>
<dbReference type="PROSITE" id="PS50005">
    <property type="entry name" value="TPR"/>
    <property type="match status" value="1"/>
</dbReference>
<sequence length="338" mass="38159">MHAFQGDCVRAVGCLDDCLRQDYGFVAAHFLRGSLRAQQCLPDLALAAFLLVRSKVPLYPKVQSSIGYCYYVLGNHKSAIIELTAAIAQARHDATARYTRGLALQELLALDKAIDDFSAAIALDKHMAPAYFQRAICRVLQQDYSGASADLRETVRLDTDMLHAYVLLGYVCYHNDEVETAVEVYSQFLLEKTTDAKVLVYRGLCYYRLGELDLALRDLHRAVKLDAKLWFGYYVLALCYHKKADVDSTAKNIALCVPYFKEVPTAASWNVAPPLWHIHTVFAYRGNDTKATLLRLAKYACKHSSSRPPRPAVDTTMQSPRQLYVRALFHRTVRHVVF</sequence>
<keyword evidence="2 3" id="KW-0802">TPR repeat</keyword>
<name>A0A067C3M2_SAPPC</name>
<evidence type="ECO:0000256" key="2">
    <source>
        <dbReference type="ARBA" id="ARBA00022803"/>
    </source>
</evidence>
<dbReference type="EMBL" id="KK583235">
    <property type="protein sequence ID" value="KDO25118.1"/>
    <property type="molecule type" value="Genomic_DNA"/>
</dbReference>
<evidence type="ECO:0000313" key="5">
    <source>
        <dbReference type="Proteomes" id="UP000030745"/>
    </source>
</evidence>
<accession>A0A067C3M2</accession>
<dbReference type="OMA" id="APPLWHI"/>
<dbReference type="VEuPathDB" id="FungiDB:SPRG_20748"/>
<dbReference type="STRING" id="695850.A0A067C3M2"/>
<dbReference type="InterPro" id="IPR019734">
    <property type="entry name" value="TPR_rpt"/>
</dbReference>
<feature type="repeat" description="TPR" evidence="3">
    <location>
        <begin position="196"/>
        <end position="229"/>
    </location>
</feature>
<dbReference type="SMART" id="SM00028">
    <property type="entry name" value="TPR"/>
    <property type="match status" value="6"/>
</dbReference>
<dbReference type="Pfam" id="PF07719">
    <property type="entry name" value="TPR_2"/>
    <property type="match status" value="1"/>
</dbReference>
<evidence type="ECO:0000256" key="1">
    <source>
        <dbReference type="ARBA" id="ARBA00022737"/>
    </source>
</evidence>
<dbReference type="PANTHER" id="PTHR44858">
    <property type="entry name" value="TETRATRICOPEPTIDE REPEAT PROTEIN 6"/>
    <property type="match status" value="1"/>
</dbReference>
<dbReference type="Gene3D" id="1.25.40.10">
    <property type="entry name" value="Tetratricopeptide repeat domain"/>
    <property type="match status" value="2"/>
</dbReference>
<dbReference type="OrthoDB" id="160195at2759"/>
<dbReference type="GeneID" id="24141792"/>
<dbReference type="SUPFAM" id="SSF48452">
    <property type="entry name" value="TPR-like"/>
    <property type="match status" value="1"/>
</dbReference>
<dbReference type="InterPro" id="IPR013105">
    <property type="entry name" value="TPR_2"/>
</dbReference>